<dbReference type="AlphaFoldDB" id="V4A9T1"/>
<dbReference type="STRING" id="225164.V4A9T1"/>
<accession>V4A9T1</accession>
<reference evidence="2 3" key="1">
    <citation type="journal article" date="2013" name="Nature">
        <title>Insights into bilaterian evolution from three spiralian genomes.</title>
        <authorList>
            <person name="Simakov O."/>
            <person name="Marletaz F."/>
            <person name="Cho S.J."/>
            <person name="Edsinger-Gonzales E."/>
            <person name="Havlak P."/>
            <person name="Hellsten U."/>
            <person name="Kuo D.H."/>
            <person name="Larsson T."/>
            <person name="Lv J."/>
            <person name="Arendt D."/>
            <person name="Savage R."/>
            <person name="Osoegawa K."/>
            <person name="de Jong P."/>
            <person name="Grimwood J."/>
            <person name="Chapman J.A."/>
            <person name="Shapiro H."/>
            <person name="Aerts A."/>
            <person name="Otillar R.P."/>
            <person name="Terry A.Y."/>
            <person name="Boore J.L."/>
            <person name="Grigoriev I.V."/>
            <person name="Lindberg D.R."/>
            <person name="Seaver E.C."/>
            <person name="Weisblat D.A."/>
            <person name="Putnam N.H."/>
            <person name="Rokhsar D.S."/>
        </authorList>
    </citation>
    <scope>NUCLEOTIDE SEQUENCE [LARGE SCALE GENOMIC DNA]</scope>
</reference>
<dbReference type="RefSeq" id="XP_009048538.1">
    <property type="nucleotide sequence ID" value="XM_009050290.1"/>
</dbReference>
<sequence>MVTEIEFLQGAFESYKGTLEQEMELKWSQKEEELKQQLESEKTDALVEFKSKVQQEKTSDKSNLKQEFQRQKEVMRREHKKEIEAMIRRYATAAADLERSQRLNAELEEVKAELAQVKASYLETSSQLNITNRQLTDTKVHLLEYEEQFQDKVQIIDDKYRQKIDDLMRQNTELRQLYVKKCGQLFDEKAVSERTVINKVTTAKQTMKELIKVKERSNVNLIANDPDLEKRARKPKTRPGSAPTTHIEGITAHLSAGETDHLQKHAEFIRPNTVLPTDTPEIEKLRKNLFAEGVKEYTKEDLLKVLQS</sequence>
<evidence type="ECO:0000313" key="3">
    <source>
        <dbReference type="Proteomes" id="UP000030746"/>
    </source>
</evidence>
<dbReference type="KEGG" id="lgi:LOTGIDRAFT_205203"/>
<proteinExistence type="predicted"/>
<dbReference type="PANTHER" id="PTHR21707:SF42">
    <property type="entry name" value="FLAGELLUM-ASSOCIATED COILED-COIL DOMAIN-CONTAINING PROTEIN 1"/>
    <property type="match status" value="1"/>
</dbReference>
<dbReference type="PANTHER" id="PTHR21707">
    <property type="entry name" value="FLAGELLUM-ASSOCIATED COILED-COIL DOMAIN-CONTAINING PROTEIN 1"/>
    <property type="match status" value="1"/>
</dbReference>
<organism evidence="2 3">
    <name type="scientific">Lottia gigantea</name>
    <name type="common">Giant owl limpet</name>
    <dbReference type="NCBI Taxonomy" id="225164"/>
    <lineage>
        <taxon>Eukaryota</taxon>
        <taxon>Metazoa</taxon>
        <taxon>Spiralia</taxon>
        <taxon>Lophotrochozoa</taxon>
        <taxon>Mollusca</taxon>
        <taxon>Gastropoda</taxon>
        <taxon>Patellogastropoda</taxon>
        <taxon>Lottioidea</taxon>
        <taxon>Lottiidae</taxon>
        <taxon>Lottia</taxon>
    </lineage>
</organism>
<dbReference type="GO" id="GO:0005737">
    <property type="term" value="C:cytoplasm"/>
    <property type="evidence" value="ECO:0007669"/>
    <property type="project" value="TreeGrafter"/>
</dbReference>
<keyword evidence="3" id="KW-1185">Reference proteome</keyword>
<name>V4A9T1_LOTGI</name>
<dbReference type="InterPro" id="IPR026674">
    <property type="entry name" value="FLACC1"/>
</dbReference>
<dbReference type="CTD" id="20245812"/>
<feature type="region of interest" description="Disordered" evidence="1">
    <location>
        <begin position="226"/>
        <end position="245"/>
    </location>
</feature>
<evidence type="ECO:0000256" key="1">
    <source>
        <dbReference type="SAM" id="MobiDB-lite"/>
    </source>
</evidence>
<evidence type="ECO:0000313" key="2">
    <source>
        <dbReference type="EMBL" id="ESP00749.1"/>
    </source>
</evidence>
<dbReference type="GeneID" id="20245812"/>
<dbReference type="EMBL" id="KB200682">
    <property type="protein sequence ID" value="ESP00749.1"/>
    <property type="molecule type" value="Genomic_DNA"/>
</dbReference>
<dbReference type="OrthoDB" id="10013155at2759"/>
<dbReference type="HOGENOM" id="CLU_903950_0_0_1"/>
<dbReference type="OMA" id="KCAVTIK"/>
<feature type="region of interest" description="Disordered" evidence="1">
    <location>
        <begin position="52"/>
        <end position="75"/>
    </location>
</feature>
<dbReference type="Proteomes" id="UP000030746">
    <property type="component" value="Unassembled WGS sequence"/>
</dbReference>
<protein>
    <submittedName>
        <fullName evidence="2">Uncharacterized protein</fullName>
    </submittedName>
</protein>
<gene>
    <name evidence="2" type="ORF">LOTGIDRAFT_205203</name>
</gene>